<dbReference type="InterPro" id="IPR052714">
    <property type="entry name" value="MFS_Exporter"/>
</dbReference>
<evidence type="ECO:0000256" key="1">
    <source>
        <dbReference type="ARBA" id="ARBA00004651"/>
    </source>
</evidence>
<evidence type="ECO:0000313" key="7">
    <source>
        <dbReference type="EMBL" id="GIG89953.1"/>
    </source>
</evidence>
<keyword evidence="2 5" id="KW-0812">Transmembrane</keyword>
<organism evidence="7 8">
    <name type="scientific">Plantactinospora endophytica</name>
    <dbReference type="NCBI Taxonomy" id="673535"/>
    <lineage>
        <taxon>Bacteria</taxon>
        <taxon>Bacillati</taxon>
        <taxon>Actinomycetota</taxon>
        <taxon>Actinomycetes</taxon>
        <taxon>Micromonosporales</taxon>
        <taxon>Micromonosporaceae</taxon>
        <taxon>Plantactinospora</taxon>
    </lineage>
</organism>
<feature type="transmembrane region" description="Helical" evidence="5">
    <location>
        <begin position="70"/>
        <end position="88"/>
    </location>
</feature>
<accession>A0ABQ4E5G5</accession>
<feature type="transmembrane region" description="Helical" evidence="5">
    <location>
        <begin position="231"/>
        <end position="250"/>
    </location>
</feature>
<feature type="domain" description="Major facilitator superfamily (MFS) profile" evidence="6">
    <location>
        <begin position="4"/>
        <end position="370"/>
    </location>
</feature>
<keyword evidence="4 5" id="KW-0472">Membrane</keyword>
<dbReference type="Proteomes" id="UP000646749">
    <property type="component" value="Unassembled WGS sequence"/>
</dbReference>
<feature type="transmembrane region" description="Helical" evidence="5">
    <location>
        <begin position="129"/>
        <end position="150"/>
    </location>
</feature>
<proteinExistence type="predicted"/>
<dbReference type="EMBL" id="BONW01000022">
    <property type="protein sequence ID" value="GIG89953.1"/>
    <property type="molecule type" value="Genomic_DNA"/>
</dbReference>
<keyword evidence="3 5" id="KW-1133">Transmembrane helix</keyword>
<evidence type="ECO:0000313" key="8">
    <source>
        <dbReference type="Proteomes" id="UP000646749"/>
    </source>
</evidence>
<feature type="transmembrane region" description="Helical" evidence="5">
    <location>
        <begin position="262"/>
        <end position="280"/>
    </location>
</feature>
<feature type="transmembrane region" description="Helical" evidence="5">
    <location>
        <begin position="40"/>
        <end position="58"/>
    </location>
</feature>
<evidence type="ECO:0000256" key="2">
    <source>
        <dbReference type="ARBA" id="ARBA00022692"/>
    </source>
</evidence>
<evidence type="ECO:0000256" key="5">
    <source>
        <dbReference type="SAM" id="Phobius"/>
    </source>
</evidence>
<name>A0ABQ4E5G5_9ACTN</name>
<feature type="transmembrane region" description="Helical" evidence="5">
    <location>
        <begin position="348"/>
        <end position="366"/>
    </location>
</feature>
<comment type="subcellular location">
    <subcellularLocation>
        <location evidence="1">Cell membrane</location>
        <topology evidence="1">Multi-pass membrane protein</topology>
    </subcellularLocation>
</comment>
<dbReference type="Pfam" id="PF07690">
    <property type="entry name" value="MFS_1"/>
    <property type="match status" value="1"/>
</dbReference>
<feature type="transmembrane region" description="Helical" evidence="5">
    <location>
        <begin position="198"/>
        <end position="219"/>
    </location>
</feature>
<dbReference type="InterPro" id="IPR036259">
    <property type="entry name" value="MFS_trans_sf"/>
</dbReference>
<sequence length="376" mass="37839">MTRPLLLAFVASAGAMVSFYLLLTVVPLYATSTGAGDVGAGLVTGTLMLSTVLAELAIPRLAARFGQRSVLLAGLLLLGAPALLLLVATGLPAILLVCFVRGLGFAVTVVLGSALVAELAPAQRRGEALGLYGVVVGIPGIIGLPVGVWLVDRVGYPSVFVLSTLAALAGLAAATGLPGRRAEPEQPLGMLAGLRNPALTRPATAFAGVALASGIVVTFLPSVLTDASVNLIAFALLAQAVTTPLTRWWAGRYLDRHPDTPLLAYGVVVSASGVAILAVTGHPVTVVVGMLLFGAGFGVAQCASLTGMLRQVSTAGYGTVSAVWNLAFDAGIGLGAAGFGLVAAGTGYPAALGITVLVMLSALAALPRRRQPAPRP</sequence>
<evidence type="ECO:0000256" key="3">
    <source>
        <dbReference type="ARBA" id="ARBA00022989"/>
    </source>
</evidence>
<dbReference type="Gene3D" id="1.20.1250.20">
    <property type="entry name" value="MFS general substrate transporter like domains"/>
    <property type="match status" value="1"/>
</dbReference>
<comment type="caution">
    <text evidence="7">The sequence shown here is derived from an EMBL/GenBank/DDBJ whole genome shotgun (WGS) entry which is preliminary data.</text>
</comment>
<keyword evidence="8" id="KW-1185">Reference proteome</keyword>
<dbReference type="PROSITE" id="PS50850">
    <property type="entry name" value="MFS"/>
    <property type="match status" value="1"/>
</dbReference>
<dbReference type="InterPro" id="IPR020846">
    <property type="entry name" value="MFS_dom"/>
</dbReference>
<feature type="transmembrane region" description="Helical" evidence="5">
    <location>
        <begin position="94"/>
        <end position="117"/>
    </location>
</feature>
<gene>
    <name evidence="7" type="ORF">Pen02_48890</name>
</gene>
<dbReference type="PANTHER" id="PTHR23531">
    <property type="entry name" value="QUINOLENE RESISTANCE PROTEIN NORA"/>
    <property type="match status" value="1"/>
</dbReference>
<reference evidence="7 8" key="1">
    <citation type="submission" date="2021-01" db="EMBL/GenBank/DDBJ databases">
        <title>Whole genome shotgun sequence of Plantactinospora endophytica NBRC 110450.</title>
        <authorList>
            <person name="Komaki H."/>
            <person name="Tamura T."/>
        </authorList>
    </citation>
    <scope>NUCLEOTIDE SEQUENCE [LARGE SCALE GENOMIC DNA]</scope>
    <source>
        <strain evidence="7 8">NBRC 110450</strain>
    </source>
</reference>
<evidence type="ECO:0000259" key="6">
    <source>
        <dbReference type="PROSITE" id="PS50850"/>
    </source>
</evidence>
<dbReference type="InterPro" id="IPR011701">
    <property type="entry name" value="MFS"/>
</dbReference>
<dbReference type="PANTHER" id="PTHR23531:SF1">
    <property type="entry name" value="QUINOLENE RESISTANCE PROTEIN NORA"/>
    <property type="match status" value="1"/>
</dbReference>
<feature type="transmembrane region" description="Helical" evidence="5">
    <location>
        <begin position="321"/>
        <end position="342"/>
    </location>
</feature>
<protein>
    <submittedName>
        <fullName evidence="7">MFS transporter</fullName>
    </submittedName>
</protein>
<dbReference type="SUPFAM" id="SSF103473">
    <property type="entry name" value="MFS general substrate transporter"/>
    <property type="match status" value="1"/>
</dbReference>
<feature type="transmembrane region" description="Helical" evidence="5">
    <location>
        <begin position="156"/>
        <end position="177"/>
    </location>
</feature>
<feature type="transmembrane region" description="Helical" evidence="5">
    <location>
        <begin position="286"/>
        <end position="309"/>
    </location>
</feature>
<evidence type="ECO:0000256" key="4">
    <source>
        <dbReference type="ARBA" id="ARBA00023136"/>
    </source>
</evidence>